<evidence type="ECO:0000256" key="1">
    <source>
        <dbReference type="SAM" id="MobiDB-lite"/>
    </source>
</evidence>
<dbReference type="Proteomes" id="UP000501690">
    <property type="component" value="Linkage Group LG3"/>
</dbReference>
<dbReference type="AlphaFoldDB" id="A0A4D6LDA1"/>
<proteinExistence type="predicted"/>
<feature type="region of interest" description="Disordered" evidence="1">
    <location>
        <begin position="1"/>
        <end position="21"/>
    </location>
</feature>
<keyword evidence="3" id="KW-1185">Reference proteome</keyword>
<protein>
    <submittedName>
        <fullName evidence="2">Uncharacterized protein</fullName>
    </submittedName>
</protein>
<evidence type="ECO:0000313" key="3">
    <source>
        <dbReference type="Proteomes" id="UP000501690"/>
    </source>
</evidence>
<evidence type="ECO:0000313" key="2">
    <source>
        <dbReference type="EMBL" id="QCD86315.1"/>
    </source>
</evidence>
<accession>A0A4D6LDA1</accession>
<gene>
    <name evidence="2" type="ORF">DEO72_LG3g836</name>
</gene>
<organism evidence="2 3">
    <name type="scientific">Vigna unguiculata</name>
    <name type="common">Cowpea</name>
    <dbReference type="NCBI Taxonomy" id="3917"/>
    <lineage>
        <taxon>Eukaryota</taxon>
        <taxon>Viridiplantae</taxon>
        <taxon>Streptophyta</taxon>
        <taxon>Embryophyta</taxon>
        <taxon>Tracheophyta</taxon>
        <taxon>Spermatophyta</taxon>
        <taxon>Magnoliopsida</taxon>
        <taxon>eudicotyledons</taxon>
        <taxon>Gunneridae</taxon>
        <taxon>Pentapetalae</taxon>
        <taxon>rosids</taxon>
        <taxon>fabids</taxon>
        <taxon>Fabales</taxon>
        <taxon>Fabaceae</taxon>
        <taxon>Papilionoideae</taxon>
        <taxon>50 kb inversion clade</taxon>
        <taxon>NPAAA clade</taxon>
        <taxon>indigoferoid/millettioid clade</taxon>
        <taxon>Phaseoleae</taxon>
        <taxon>Vigna</taxon>
    </lineage>
</organism>
<sequence>MKKTSTKSSSSDVHTTHKSSSTWGQVLHFHFPIHLQLHLNLLILDIFNVHLHQIFS</sequence>
<reference evidence="2 3" key="1">
    <citation type="submission" date="2019-04" db="EMBL/GenBank/DDBJ databases">
        <title>An improved genome assembly and genetic linkage map for asparagus bean, Vigna unguiculata ssp. sesquipedialis.</title>
        <authorList>
            <person name="Xia Q."/>
            <person name="Zhang R."/>
            <person name="Dong Y."/>
        </authorList>
    </citation>
    <scope>NUCLEOTIDE SEQUENCE [LARGE SCALE GENOMIC DNA]</scope>
    <source>
        <tissue evidence="2">Leaf</tissue>
    </source>
</reference>
<name>A0A4D6LDA1_VIGUN</name>
<dbReference type="EMBL" id="CP039347">
    <property type="protein sequence ID" value="QCD86315.1"/>
    <property type="molecule type" value="Genomic_DNA"/>
</dbReference>